<comment type="caution">
    <text evidence="6">The sequence shown here is derived from an EMBL/GenBank/DDBJ whole genome shotgun (WGS) entry which is preliminary data.</text>
</comment>
<dbReference type="Pfam" id="PF07691">
    <property type="entry name" value="PA14"/>
    <property type="match status" value="1"/>
</dbReference>
<dbReference type="SUPFAM" id="SSF48208">
    <property type="entry name" value="Six-hairpin glycosidases"/>
    <property type="match status" value="1"/>
</dbReference>
<dbReference type="SMART" id="SM00247">
    <property type="entry name" value="XTALbg"/>
    <property type="match status" value="1"/>
</dbReference>
<dbReference type="PROSITE" id="PS51820">
    <property type="entry name" value="PA14"/>
    <property type="match status" value="1"/>
</dbReference>
<proteinExistence type="inferred from homology"/>
<keyword evidence="6" id="KW-0378">Hydrolase</keyword>
<dbReference type="Pfam" id="PF17390">
    <property type="entry name" value="Bac_rhamnosid_C"/>
    <property type="match status" value="1"/>
</dbReference>
<keyword evidence="2" id="KW-0677">Repeat</keyword>
<sequence>MKHTTLVRNYLFLLICMLSGIHLASAQVVLYTDVNNVGTAVSFPVGNYRLADMNAAGFPDDAVSSFTIPSGYQVTFYADDNFTGKSFSATASSSWIGAEWNDQVTSFIVSLVPPSTGTANWIWSSDAGPANTWIAFRKKVTLSAKPATTITKIAAENKYWLYVNNQLVVKDGGLDIRPDLVNTYYDEVDIAPYLQAGENTIAVLVWYKGGQNGYTERAVGNGGLLFDAGSVLVSDDTWKYKVHPSFGATTQLILNGQDYKWIAFPVSYNAANELSGWTTAAYNDASWTAAVKKGLPPVAPWNRLVPRGIPFWKEYDLSNYQNQSSLPTSISADGTITGTVGINIQLRPYLHVNAPAGVKIKIVVNRHYWQEYITKAGDQEFECLPWQNSSDHTVQYQFSNVTGTVQVLGLKYRETSYNTTVVGQFTSSDAAMNTLWTKAKNTSRICMRDQFYDCPDRERGQWWGDVSEQILYSLYTYDTSVSKLPRKAFRELMNTQKGNGSLYTTAPGTSFHLPDQNLAAVAMLWKYYMYTGDKALMQELYPQLKKYIQFCVASCNSDGMLVLQGDAWNWIDWGTNMGSMDIGNANTIFNALYINVLETAVNTADLLGQSADKAYYQGLQTKVKNNFNNYFWNSTARAYVFHNQNGTKSAVMDDRSNAWALLAGVTDESQKAAVLGVLKNRYDAGPYQEMYIEQALFQLDGKEAVNRMKSRYAGMINSWSSTLWEDFTESNNNTGYSSNDHAWSAGPLYLMSAYLLGIRPTQAAFTEFTFLPQHGGLTTFSGTVPTVKGNITASFTNNTTSFTQTLSSPSGSTAIVGIPKDVFSTLTSEIQVGTTTVWRNGTSVGNVSGVTFYQEDDKYVQFKVTAGTWQFTALPRSTNNPVITYSDCGYSGNPVSLGLGDYTLTQMKALGIKDDDISSLSVAEGYKIILYADDNFTGTTLEITANNTCIATTALQDKTTSIRVRPNGITNLAGTYFLKNRASGLMMDVNQASTDDGASIIHSEYNGNNNQKFTFTHLGDGNYKILAVHSGKSLDVNGLSLDNGANVIQYPYHDPAQPHQNFIVVATGDGYYKLIASHSAKVLEVTGVSGGGLVHQWSNTSQANGQWNFTPGNLVPGTGDGLTGNYFNGMNFETPVFTRKDNTINFNWGDGSPDPVLQADAFSVRWTGQIQPKYSETYTFYLTSDNGRRLWINNQLVIDKWIDDWGTTYSGTITLTAGQRYDIRVDYFEDYGGANAKLEWASASQIKEVVPKNQLYSSAVVAAPVVAYAAPLVSSSPLSLGIDPNPFANNVNIRVNNTKEDKLLVRVYNISGTEVLPLERINNGQQINLSKLPAGVYIIQVTVGKEVINRKVIKY</sequence>
<evidence type="ECO:0000256" key="3">
    <source>
        <dbReference type="SAM" id="SignalP"/>
    </source>
</evidence>
<dbReference type="Gene3D" id="3.90.182.10">
    <property type="entry name" value="Toxin - Anthrax Protective Antigen,domain 1"/>
    <property type="match status" value="1"/>
</dbReference>
<dbReference type="InterPro" id="IPR035398">
    <property type="entry name" value="Bac_rhamnosid_C"/>
</dbReference>
<dbReference type="SUPFAM" id="SSF56988">
    <property type="entry name" value="Anthrax protective antigen"/>
    <property type="match status" value="1"/>
</dbReference>
<evidence type="ECO:0000313" key="6">
    <source>
        <dbReference type="EMBL" id="MVT43334.1"/>
    </source>
</evidence>
<dbReference type="RefSeq" id="WP_157301947.1">
    <property type="nucleotide sequence ID" value="NZ_BAAAZB010000015.1"/>
</dbReference>
<organism evidence="6 7">
    <name type="scientific">Chitinophaga oryziterrae</name>
    <dbReference type="NCBI Taxonomy" id="1031224"/>
    <lineage>
        <taxon>Bacteria</taxon>
        <taxon>Pseudomonadati</taxon>
        <taxon>Bacteroidota</taxon>
        <taxon>Chitinophagia</taxon>
        <taxon>Chitinophagales</taxon>
        <taxon>Chitinophagaceae</taxon>
        <taxon>Chitinophaga</taxon>
    </lineage>
</organism>
<dbReference type="Pfam" id="PF14200">
    <property type="entry name" value="RicinB_lectin_2"/>
    <property type="match status" value="1"/>
</dbReference>
<dbReference type="GO" id="GO:0005975">
    <property type="term" value="P:carbohydrate metabolic process"/>
    <property type="evidence" value="ECO:0007669"/>
    <property type="project" value="InterPro"/>
</dbReference>
<dbReference type="OrthoDB" id="9815108at2"/>
<dbReference type="Gene3D" id="2.60.20.10">
    <property type="entry name" value="Crystallins"/>
    <property type="match status" value="2"/>
</dbReference>
<dbReference type="InterPro" id="IPR035396">
    <property type="entry name" value="Bac_rhamnosid6H"/>
</dbReference>
<dbReference type="InterPro" id="IPR011658">
    <property type="entry name" value="PA14_dom"/>
</dbReference>
<feature type="signal peptide" evidence="3">
    <location>
        <begin position="1"/>
        <end position="26"/>
    </location>
</feature>
<evidence type="ECO:0000313" key="7">
    <source>
        <dbReference type="Proteomes" id="UP000468388"/>
    </source>
</evidence>
<dbReference type="InterPro" id="IPR026444">
    <property type="entry name" value="Secre_tail"/>
</dbReference>
<dbReference type="NCBIfam" id="TIGR04183">
    <property type="entry name" value="Por_Secre_tail"/>
    <property type="match status" value="1"/>
</dbReference>
<dbReference type="SMART" id="SM00458">
    <property type="entry name" value="RICIN"/>
    <property type="match status" value="1"/>
</dbReference>
<keyword evidence="7" id="KW-1185">Reference proteome</keyword>
<protein>
    <submittedName>
        <fullName evidence="6">Family 78 glycoside hydrolase catalytic domain</fullName>
    </submittedName>
</protein>
<dbReference type="SMART" id="SM00758">
    <property type="entry name" value="PA14"/>
    <property type="match status" value="1"/>
</dbReference>
<dbReference type="InterPro" id="IPR012341">
    <property type="entry name" value="6hp_glycosidase-like_sf"/>
</dbReference>
<dbReference type="SUPFAM" id="SSF49695">
    <property type="entry name" value="gamma-Crystallin-like"/>
    <property type="match status" value="2"/>
</dbReference>
<dbReference type="Gene3D" id="2.60.120.260">
    <property type="entry name" value="Galactose-binding domain-like"/>
    <property type="match status" value="1"/>
</dbReference>
<dbReference type="GO" id="GO:0016787">
    <property type="term" value="F:hydrolase activity"/>
    <property type="evidence" value="ECO:0007669"/>
    <property type="project" value="UniProtKB-KW"/>
</dbReference>
<dbReference type="CDD" id="cd00161">
    <property type="entry name" value="beta-trefoil_Ricin-like"/>
    <property type="match status" value="1"/>
</dbReference>
<dbReference type="Gene3D" id="1.50.10.10">
    <property type="match status" value="1"/>
</dbReference>
<feature type="chain" id="PRO_5026781081" evidence="3">
    <location>
        <begin position="27"/>
        <end position="1355"/>
    </location>
</feature>
<dbReference type="InterPro" id="IPR001064">
    <property type="entry name" value="Beta/gamma_crystallin"/>
</dbReference>
<dbReference type="Pfam" id="PF17389">
    <property type="entry name" value="Bac_rhamnosid6H"/>
    <property type="match status" value="1"/>
</dbReference>
<evidence type="ECO:0000259" key="4">
    <source>
        <dbReference type="PROSITE" id="PS50915"/>
    </source>
</evidence>
<dbReference type="PROSITE" id="PS50915">
    <property type="entry name" value="CRYSTALLIN_BETA_GAMMA"/>
    <property type="match status" value="1"/>
</dbReference>
<evidence type="ECO:0000259" key="5">
    <source>
        <dbReference type="PROSITE" id="PS51820"/>
    </source>
</evidence>
<comment type="similarity">
    <text evidence="1">Belongs to the beta/gamma-crystallin family.</text>
</comment>
<dbReference type="InterPro" id="IPR011024">
    <property type="entry name" value="G_crystallin-like"/>
</dbReference>
<evidence type="ECO:0000256" key="2">
    <source>
        <dbReference type="ARBA" id="ARBA00022737"/>
    </source>
</evidence>
<accession>A0A6N8JEE1</accession>
<keyword evidence="3" id="KW-0732">Signal</keyword>
<dbReference type="InterPro" id="IPR008928">
    <property type="entry name" value="6-hairpin_glycosidase_sf"/>
</dbReference>
<dbReference type="Proteomes" id="UP000468388">
    <property type="component" value="Unassembled WGS sequence"/>
</dbReference>
<dbReference type="EMBL" id="WRXO01000007">
    <property type="protein sequence ID" value="MVT43334.1"/>
    <property type="molecule type" value="Genomic_DNA"/>
</dbReference>
<feature type="domain" description="PA14" evidence="5">
    <location>
        <begin position="1117"/>
        <end position="1254"/>
    </location>
</feature>
<dbReference type="InterPro" id="IPR035992">
    <property type="entry name" value="Ricin_B-like_lectins"/>
</dbReference>
<dbReference type="PANTHER" id="PTHR34987:SF4">
    <property type="entry name" value="ALPHA-L-RHAMNOSIDASE C-TERMINAL DOMAIN-CONTAINING PROTEIN"/>
    <property type="match status" value="1"/>
</dbReference>
<reference evidence="6 7" key="1">
    <citation type="submission" date="2019-12" db="EMBL/GenBank/DDBJ databases">
        <title>The draft genomic sequence of strain Chitinophaga oryziterrae JCM 16595.</title>
        <authorList>
            <person name="Zhang X."/>
        </authorList>
    </citation>
    <scope>NUCLEOTIDE SEQUENCE [LARGE SCALE GENOMIC DNA]</scope>
    <source>
        <strain evidence="6 7">JCM 16595</strain>
    </source>
</reference>
<gene>
    <name evidence="6" type="ORF">GO495_22235</name>
</gene>
<dbReference type="InterPro" id="IPR000772">
    <property type="entry name" value="Ricin_B_lectin"/>
</dbReference>
<feature type="domain" description="Beta/gamma crystallin 'Greek key'" evidence="4">
    <location>
        <begin position="926"/>
        <end position="966"/>
    </location>
</feature>
<dbReference type="PANTHER" id="PTHR34987">
    <property type="entry name" value="C, PUTATIVE (AFU_ORTHOLOGUE AFUA_3G02880)-RELATED"/>
    <property type="match status" value="1"/>
</dbReference>
<dbReference type="InterPro" id="IPR037524">
    <property type="entry name" value="PA14/GLEYA"/>
</dbReference>
<evidence type="ECO:0000256" key="1">
    <source>
        <dbReference type="ARBA" id="ARBA00009646"/>
    </source>
</evidence>
<dbReference type="PROSITE" id="PS50231">
    <property type="entry name" value="RICIN_B_LECTIN"/>
    <property type="match status" value="1"/>
</dbReference>
<dbReference type="Pfam" id="PF18962">
    <property type="entry name" value="Por_Secre_tail"/>
    <property type="match status" value="1"/>
</dbReference>
<dbReference type="Gene3D" id="2.80.10.50">
    <property type="match status" value="1"/>
</dbReference>
<name>A0A6N8JEE1_9BACT</name>
<dbReference type="Gene3D" id="2.60.420.10">
    <property type="entry name" value="Maltose phosphorylase, domain 3"/>
    <property type="match status" value="1"/>
</dbReference>
<dbReference type="SUPFAM" id="SSF50370">
    <property type="entry name" value="Ricin B-like lectins"/>
    <property type="match status" value="1"/>
</dbReference>